<dbReference type="InterPro" id="IPR007165">
    <property type="entry name" value="Phage_holin_4_2"/>
</dbReference>
<keyword evidence="1" id="KW-1133">Transmembrane helix</keyword>
<accession>A0ABW4E4P5</accession>
<keyword evidence="1" id="KW-0812">Transmembrane</keyword>
<keyword evidence="1" id="KW-0472">Membrane</keyword>
<comment type="caution">
    <text evidence="2">The sequence shown here is derived from an EMBL/GenBank/DDBJ whole genome shotgun (WGS) entry which is preliminary data.</text>
</comment>
<organism evidence="2 3">
    <name type="scientific">Lacticaseibacillus baoqingensis</name>
    <dbReference type="NCBI Taxonomy" id="2486013"/>
    <lineage>
        <taxon>Bacteria</taxon>
        <taxon>Bacillati</taxon>
        <taxon>Bacillota</taxon>
        <taxon>Bacilli</taxon>
        <taxon>Lactobacillales</taxon>
        <taxon>Lactobacillaceae</taxon>
        <taxon>Lacticaseibacillus</taxon>
    </lineage>
</organism>
<feature type="transmembrane region" description="Helical" evidence="1">
    <location>
        <begin position="28"/>
        <end position="47"/>
    </location>
</feature>
<feature type="transmembrane region" description="Helical" evidence="1">
    <location>
        <begin position="54"/>
        <end position="74"/>
    </location>
</feature>
<evidence type="ECO:0000256" key="1">
    <source>
        <dbReference type="SAM" id="Phobius"/>
    </source>
</evidence>
<dbReference type="PANTHER" id="PTHR37309:SF1">
    <property type="entry name" value="SLR0284 PROTEIN"/>
    <property type="match status" value="1"/>
</dbReference>
<sequence length="112" mass="12315">MTFIRKVLLTTIVFVLYAQFFPSQLYVAGWATALVGALVLGVLNGLIRPIIKLLSLPLTILSFGLFLFVINGFMLEMMTWFVGGIAFSGFGSMMLLALVISLVNLWFGESSD</sequence>
<gene>
    <name evidence="2" type="ORF">ACFQ5J_01725</name>
</gene>
<dbReference type="PANTHER" id="PTHR37309">
    <property type="entry name" value="SLR0284 PROTEIN"/>
    <property type="match status" value="1"/>
</dbReference>
<dbReference type="Proteomes" id="UP001597252">
    <property type="component" value="Unassembled WGS sequence"/>
</dbReference>
<proteinExistence type="predicted"/>
<dbReference type="RefSeq" id="WP_125749511.1">
    <property type="nucleotide sequence ID" value="NZ_JBHTON010000004.1"/>
</dbReference>
<dbReference type="EMBL" id="JBHTON010000004">
    <property type="protein sequence ID" value="MFD1483968.1"/>
    <property type="molecule type" value="Genomic_DNA"/>
</dbReference>
<evidence type="ECO:0000313" key="2">
    <source>
        <dbReference type="EMBL" id="MFD1483968.1"/>
    </source>
</evidence>
<protein>
    <submittedName>
        <fullName evidence="2">Phage holin family protein</fullName>
    </submittedName>
</protein>
<reference evidence="3" key="1">
    <citation type="journal article" date="2019" name="Int. J. Syst. Evol. Microbiol.">
        <title>The Global Catalogue of Microorganisms (GCM) 10K type strain sequencing project: providing services to taxonomists for standard genome sequencing and annotation.</title>
        <authorList>
            <consortium name="The Broad Institute Genomics Platform"/>
            <consortium name="The Broad Institute Genome Sequencing Center for Infectious Disease"/>
            <person name="Wu L."/>
            <person name="Ma J."/>
        </authorList>
    </citation>
    <scope>NUCLEOTIDE SEQUENCE [LARGE SCALE GENOMIC DNA]</scope>
    <source>
        <strain evidence="3">CCM 8903</strain>
    </source>
</reference>
<evidence type="ECO:0000313" key="3">
    <source>
        <dbReference type="Proteomes" id="UP001597252"/>
    </source>
</evidence>
<keyword evidence="3" id="KW-1185">Reference proteome</keyword>
<dbReference type="Pfam" id="PF04020">
    <property type="entry name" value="Phage_holin_4_2"/>
    <property type="match status" value="1"/>
</dbReference>
<name>A0ABW4E4P5_9LACO</name>
<feature type="transmembrane region" description="Helical" evidence="1">
    <location>
        <begin position="80"/>
        <end position="107"/>
    </location>
</feature>